<dbReference type="EC" id="2.3.1.51" evidence="4"/>
<dbReference type="NCBIfam" id="TIGR00530">
    <property type="entry name" value="AGP_acyltrn"/>
    <property type="match status" value="1"/>
</dbReference>
<keyword evidence="2 4" id="KW-0808">Transferase</keyword>
<feature type="domain" description="Phospholipid/glycerol acyltransferase" evidence="7">
    <location>
        <begin position="129"/>
        <end position="246"/>
    </location>
</feature>
<comment type="domain">
    <text evidence="4">The HXXXXD motif is essential for acyltransferase activity and may constitute the binding site for the phosphate moiety of the glycerol-3-phosphate.</text>
</comment>
<dbReference type="PANTHER" id="PTHR10434">
    <property type="entry name" value="1-ACYL-SN-GLYCEROL-3-PHOSPHATE ACYLTRANSFERASE"/>
    <property type="match status" value="1"/>
</dbReference>
<keyword evidence="4" id="KW-0443">Lipid metabolism</keyword>
<keyword evidence="4" id="KW-1208">Phospholipid metabolism</keyword>
<dbReference type="InterPro" id="IPR002123">
    <property type="entry name" value="Plipid/glycerol_acylTrfase"/>
</dbReference>
<dbReference type="SMART" id="SM00563">
    <property type="entry name" value="PlsC"/>
    <property type="match status" value="1"/>
</dbReference>
<evidence type="ECO:0000259" key="7">
    <source>
        <dbReference type="SMART" id="SM00563"/>
    </source>
</evidence>
<keyword evidence="4" id="KW-0444">Lipid biosynthesis</keyword>
<evidence type="ECO:0000256" key="2">
    <source>
        <dbReference type="ARBA" id="ARBA00022679"/>
    </source>
</evidence>
<dbReference type="SUPFAM" id="SSF69593">
    <property type="entry name" value="Glycerol-3-phosphate (1)-acyltransferase"/>
    <property type="match status" value="1"/>
</dbReference>
<comment type="catalytic activity">
    <reaction evidence="4">
        <text>a 1-acyl-sn-glycero-3-phosphate + an acyl-CoA = a 1,2-diacyl-sn-glycero-3-phosphate + CoA</text>
        <dbReference type="Rhea" id="RHEA:19709"/>
        <dbReference type="ChEBI" id="CHEBI:57287"/>
        <dbReference type="ChEBI" id="CHEBI:57970"/>
        <dbReference type="ChEBI" id="CHEBI:58342"/>
        <dbReference type="ChEBI" id="CHEBI:58608"/>
        <dbReference type="EC" id="2.3.1.51"/>
    </reaction>
</comment>
<protein>
    <recommendedName>
        <fullName evidence="4">1-acyl-sn-glycerol-3-phosphate acyltransferase</fullName>
        <ecNumber evidence="4">2.3.1.51</ecNumber>
    </recommendedName>
</protein>
<evidence type="ECO:0000256" key="1">
    <source>
        <dbReference type="ARBA" id="ARBA00008655"/>
    </source>
</evidence>
<evidence type="ECO:0000256" key="3">
    <source>
        <dbReference type="ARBA" id="ARBA00023315"/>
    </source>
</evidence>
<sequence length="371" mass="41062">MSTPPPHHHRIFHPFQSIIHLITTTFAIIMAILSKSLSTFTAGAFLLLALVSPRSQKLRFYLNSIIYIAGMGICSVWGIFVSLLLTLIPGQRLNINKVVARSFWRLTSPLVGIRFIVEGEEHFSSTSPAVVVGNHQTAMDILYLGRIFPGHASIMAKKELQYVPLLGQFMSLSGAVFINRKNLKDSIKAFQQVGETMNRKKLSLWIFPEGTRSGLATPDLLPFKKGAFHLAIQAGVPVIPVVCENYNRLFDSKSRFESGTIRIKVLPPIPASHLTAQDAAHLTESVRTQMLTELRNMDHLRQLADTQPPNPDESKMSGIAGFFANFVGSANSLTSTNTSVDRHEKSLRKKGTSGQDPKDYGLLSEAQKKNI</sequence>
<dbReference type="InterPro" id="IPR004552">
    <property type="entry name" value="AGP_acyltrans"/>
</dbReference>
<dbReference type="EMBL" id="OOIN01000041">
    <property type="protein sequence ID" value="SPO31876.1"/>
    <property type="molecule type" value="Genomic_DNA"/>
</dbReference>
<evidence type="ECO:0000256" key="6">
    <source>
        <dbReference type="SAM" id="Phobius"/>
    </source>
</evidence>
<keyword evidence="3 4" id="KW-0012">Acyltransferase</keyword>
<dbReference type="AlphaFoldDB" id="A0A5C3EQ52"/>
<keyword evidence="6" id="KW-1133">Transmembrane helix</keyword>
<feature type="transmembrane region" description="Helical" evidence="6">
    <location>
        <begin position="60"/>
        <end position="88"/>
    </location>
</feature>
<dbReference type="PANTHER" id="PTHR10434:SF11">
    <property type="entry name" value="1-ACYL-SN-GLYCEROL-3-PHOSPHATE ACYLTRANSFERASE"/>
    <property type="match status" value="1"/>
</dbReference>
<proteinExistence type="inferred from homology"/>
<dbReference type="Proteomes" id="UP000324022">
    <property type="component" value="Unassembled WGS sequence"/>
</dbReference>
<evidence type="ECO:0000313" key="8">
    <source>
        <dbReference type="EMBL" id="SPO31876.1"/>
    </source>
</evidence>
<name>A0A5C3EQ52_9BASI</name>
<gene>
    <name evidence="8" type="ORF">UTRI_06713</name>
</gene>
<evidence type="ECO:0000256" key="5">
    <source>
        <dbReference type="SAM" id="MobiDB-lite"/>
    </source>
</evidence>
<dbReference type="GO" id="GO:0003841">
    <property type="term" value="F:1-acylglycerol-3-phosphate O-acyltransferase activity"/>
    <property type="evidence" value="ECO:0007669"/>
    <property type="project" value="UniProtKB-UniRule"/>
</dbReference>
<reference evidence="8 9" key="1">
    <citation type="submission" date="2018-03" db="EMBL/GenBank/DDBJ databases">
        <authorList>
            <person name="Guldener U."/>
        </authorList>
    </citation>
    <scope>NUCLEOTIDE SEQUENCE [LARGE SCALE GENOMIC DNA]</scope>
    <source>
        <strain evidence="8 9">NBRC100155</strain>
    </source>
</reference>
<dbReference type="CDD" id="cd07989">
    <property type="entry name" value="LPLAT_AGPAT-like"/>
    <property type="match status" value="1"/>
</dbReference>
<organism evidence="8 9">
    <name type="scientific">Ustilago trichophora</name>
    <dbReference type="NCBI Taxonomy" id="86804"/>
    <lineage>
        <taxon>Eukaryota</taxon>
        <taxon>Fungi</taxon>
        <taxon>Dikarya</taxon>
        <taxon>Basidiomycota</taxon>
        <taxon>Ustilaginomycotina</taxon>
        <taxon>Ustilaginomycetes</taxon>
        <taxon>Ustilaginales</taxon>
        <taxon>Ustilaginaceae</taxon>
        <taxon>Ustilago</taxon>
    </lineage>
</organism>
<keyword evidence="6" id="KW-0472">Membrane</keyword>
<comment type="similarity">
    <text evidence="1 4">Belongs to the 1-acyl-sn-glycerol-3-phosphate acyltransferase family.</text>
</comment>
<dbReference type="GO" id="GO:0016020">
    <property type="term" value="C:membrane"/>
    <property type="evidence" value="ECO:0007669"/>
    <property type="project" value="InterPro"/>
</dbReference>
<accession>A0A5C3EQ52</accession>
<dbReference type="GO" id="GO:0005783">
    <property type="term" value="C:endoplasmic reticulum"/>
    <property type="evidence" value="ECO:0007669"/>
    <property type="project" value="TreeGrafter"/>
</dbReference>
<dbReference type="OrthoDB" id="202234at2759"/>
<keyword evidence="9" id="KW-1185">Reference proteome</keyword>
<feature type="transmembrane region" description="Helical" evidence="6">
    <location>
        <begin position="20"/>
        <end position="48"/>
    </location>
</feature>
<evidence type="ECO:0000313" key="9">
    <source>
        <dbReference type="Proteomes" id="UP000324022"/>
    </source>
</evidence>
<evidence type="ECO:0000256" key="4">
    <source>
        <dbReference type="RuleBase" id="RU361267"/>
    </source>
</evidence>
<feature type="region of interest" description="Disordered" evidence="5">
    <location>
        <begin position="334"/>
        <end position="371"/>
    </location>
</feature>
<dbReference type="Pfam" id="PF01553">
    <property type="entry name" value="Acyltransferase"/>
    <property type="match status" value="1"/>
</dbReference>
<dbReference type="GO" id="GO:0006654">
    <property type="term" value="P:phosphatidic acid biosynthetic process"/>
    <property type="evidence" value="ECO:0007669"/>
    <property type="project" value="TreeGrafter"/>
</dbReference>
<keyword evidence="6" id="KW-0812">Transmembrane</keyword>
<keyword evidence="4" id="KW-0594">Phospholipid biosynthesis</keyword>